<dbReference type="AlphaFoldDB" id="A0AAP0JD66"/>
<sequence length="69" mass="7949">MLTFFFSTSRYTSHFLSPDWSPPPPSSLLQLRTTTEEGKVSVPPMVFPPSPLFRCFTFVTVLDSFVWLF</sequence>
<evidence type="ECO:0000313" key="2">
    <source>
        <dbReference type="Proteomes" id="UP001417504"/>
    </source>
</evidence>
<evidence type="ECO:0000313" key="1">
    <source>
        <dbReference type="EMBL" id="KAK9130772.1"/>
    </source>
</evidence>
<proteinExistence type="predicted"/>
<name>A0AAP0JD66_9MAGN</name>
<accession>A0AAP0JD66</accession>
<keyword evidence="2" id="KW-1185">Reference proteome</keyword>
<dbReference type="EMBL" id="JBBNAE010000004">
    <property type="protein sequence ID" value="KAK9130772.1"/>
    <property type="molecule type" value="Genomic_DNA"/>
</dbReference>
<gene>
    <name evidence="1" type="ORF">Sjap_011259</name>
</gene>
<comment type="caution">
    <text evidence="1">The sequence shown here is derived from an EMBL/GenBank/DDBJ whole genome shotgun (WGS) entry which is preliminary data.</text>
</comment>
<dbReference type="Proteomes" id="UP001417504">
    <property type="component" value="Unassembled WGS sequence"/>
</dbReference>
<organism evidence="1 2">
    <name type="scientific">Stephania japonica</name>
    <dbReference type="NCBI Taxonomy" id="461633"/>
    <lineage>
        <taxon>Eukaryota</taxon>
        <taxon>Viridiplantae</taxon>
        <taxon>Streptophyta</taxon>
        <taxon>Embryophyta</taxon>
        <taxon>Tracheophyta</taxon>
        <taxon>Spermatophyta</taxon>
        <taxon>Magnoliopsida</taxon>
        <taxon>Ranunculales</taxon>
        <taxon>Menispermaceae</taxon>
        <taxon>Menispermoideae</taxon>
        <taxon>Cissampelideae</taxon>
        <taxon>Stephania</taxon>
    </lineage>
</organism>
<protein>
    <submittedName>
        <fullName evidence="1">Uncharacterized protein</fullName>
    </submittedName>
</protein>
<reference evidence="1 2" key="1">
    <citation type="submission" date="2024-01" db="EMBL/GenBank/DDBJ databases">
        <title>Genome assemblies of Stephania.</title>
        <authorList>
            <person name="Yang L."/>
        </authorList>
    </citation>
    <scope>NUCLEOTIDE SEQUENCE [LARGE SCALE GENOMIC DNA]</scope>
    <source>
        <strain evidence="1">QJT</strain>
        <tissue evidence="1">Leaf</tissue>
    </source>
</reference>